<evidence type="ECO:0000313" key="13">
    <source>
        <dbReference type="WBParaSite" id="SSLN_0001179201-mRNA-1"/>
    </source>
</evidence>
<proteinExistence type="inferred from homology"/>
<evidence type="ECO:0000313" key="11">
    <source>
        <dbReference type="EMBL" id="VDL97741.1"/>
    </source>
</evidence>
<dbReference type="PIRSF" id="PIRSF002808">
    <property type="entry name" value="Hexose_phosphate_transp"/>
    <property type="match status" value="1"/>
</dbReference>
<evidence type="ECO:0000256" key="9">
    <source>
        <dbReference type="ARBA" id="ARBA00042039"/>
    </source>
</evidence>
<accession>A0A183T4F8</accession>
<dbReference type="InterPro" id="IPR036259">
    <property type="entry name" value="MFS_trans_sf"/>
</dbReference>
<evidence type="ECO:0000256" key="8">
    <source>
        <dbReference type="ARBA" id="ARBA00041091"/>
    </source>
</evidence>
<feature type="transmembrane region" description="Helical" evidence="10">
    <location>
        <begin position="227"/>
        <end position="247"/>
    </location>
</feature>
<keyword evidence="12" id="KW-1185">Reference proteome</keyword>
<dbReference type="GO" id="GO:0016020">
    <property type="term" value="C:membrane"/>
    <property type="evidence" value="ECO:0007669"/>
    <property type="project" value="UniProtKB-SubCell"/>
</dbReference>
<keyword evidence="5 10" id="KW-0812">Transmembrane</keyword>
<dbReference type="OrthoDB" id="3639251at2759"/>
<dbReference type="STRING" id="70667.A0A183T4F8"/>
<evidence type="ECO:0000256" key="6">
    <source>
        <dbReference type="ARBA" id="ARBA00022989"/>
    </source>
</evidence>
<evidence type="ECO:0000256" key="3">
    <source>
        <dbReference type="ARBA" id="ARBA00022448"/>
    </source>
</evidence>
<comment type="similarity">
    <text evidence="2">Belongs to the major facilitator superfamily. Organophosphate:Pi antiporter (OPA) (TC 2.A.1.4) family.</text>
</comment>
<dbReference type="PANTHER" id="PTHR43184">
    <property type="entry name" value="MAJOR FACILITATOR SUPERFAMILY TRANSPORTER 16, ISOFORM B"/>
    <property type="match status" value="1"/>
</dbReference>
<reference evidence="11 12" key="2">
    <citation type="submission" date="2018-11" db="EMBL/GenBank/DDBJ databases">
        <authorList>
            <consortium name="Pathogen Informatics"/>
        </authorList>
    </citation>
    <scope>NUCLEOTIDE SEQUENCE [LARGE SCALE GENOMIC DNA]</scope>
    <source>
        <strain evidence="11 12">NST_G2</strain>
    </source>
</reference>
<keyword evidence="3" id="KW-0813">Transport</keyword>
<dbReference type="Pfam" id="PF07690">
    <property type="entry name" value="MFS_1"/>
    <property type="match status" value="1"/>
</dbReference>
<keyword evidence="7 10" id="KW-0472">Membrane</keyword>
<protein>
    <recommendedName>
        <fullName evidence="8">Sugar phosphate exchanger 3</fullName>
    </recommendedName>
    <alternativeName>
        <fullName evidence="9">Solute carrier family 37 member 3</fullName>
    </alternativeName>
</protein>
<dbReference type="AlphaFoldDB" id="A0A183T4F8"/>
<evidence type="ECO:0000256" key="4">
    <source>
        <dbReference type="ARBA" id="ARBA00022597"/>
    </source>
</evidence>
<evidence type="ECO:0000256" key="5">
    <source>
        <dbReference type="ARBA" id="ARBA00022692"/>
    </source>
</evidence>
<dbReference type="GO" id="GO:0022857">
    <property type="term" value="F:transmembrane transporter activity"/>
    <property type="evidence" value="ECO:0007669"/>
    <property type="project" value="InterPro"/>
</dbReference>
<dbReference type="Proteomes" id="UP000275846">
    <property type="component" value="Unassembled WGS sequence"/>
</dbReference>
<reference evidence="13" key="1">
    <citation type="submission" date="2016-06" db="UniProtKB">
        <authorList>
            <consortium name="WormBaseParasite"/>
        </authorList>
    </citation>
    <scope>IDENTIFICATION</scope>
</reference>
<evidence type="ECO:0000256" key="2">
    <source>
        <dbReference type="ARBA" id="ARBA00009598"/>
    </source>
</evidence>
<dbReference type="InterPro" id="IPR011701">
    <property type="entry name" value="MFS"/>
</dbReference>
<gene>
    <name evidence="11" type="ORF">SSLN_LOCUS11356</name>
</gene>
<dbReference type="EMBL" id="UYSU01036467">
    <property type="protein sequence ID" value="VDL97741.1"/>
    <property type="molecule type" value="Genomic_DNA"/>
</dbReference>
<evidence type="ECO:0000256" key="7">
    <source>
        <dbReference type="ARBA" id="ARBA00023136"/>
    </source>
</evidence>
<dbReference type="Gene3D" id="1.20.1250.20">
    <property type="entry name" value="MFS general substrate transporter like domains"/>
    <property type="match status" value="2"/>
</dbReference>
<feature type="transmembrane region" description="Helical" evidence="10">
    <location>
        <begin position="110"/>
        <end position="135"/>
    </location>
</feature>
<dbReference type="SUPFAM" id="SSF103473">
    <property type="entry name" value="MFS general substrate transporter"/>
    <property type="match status" value="1"/>
</dbReference>
<feature type="transmembrane region" description="Helical" evidence="10">
    <location>
        <begin position="85"/>
        <end position="104"/>
    </location>
</feature>
<name>A0A183T4F8_SCHSO</name>
<keyword evidence="4" id="KW-0762">Sugar transport</keyword>
<comment type="subcellular location">
    <subcellularLocation>
        <location evidence="1">Membrane</location>
        <topology evidence="1">Multi-pass membrane protein</topology>
    </subcellularLocation>
</comment>
<evidence type="ECO:0000313" key="12">
    <source>
        <dbReference type="Proteomes" id="UP000275846"/>
    </source>
</evidence>
<feature type="transmembrane region" description="Helical" evidence="10">
    <location>
        <begin position="177"/>
        <end position="198"/>
    </location>
</feature>
<dbReference type="InterPro" id="IPR000849">
    <property type="entry name" value="Sugar_P_transporter"/>
</dbReference>
<feature type="transmembrane region" description="Helical" evidence="10">
    <location>
        <begin position="28"/>
        <end position="52"/>
    </location>
</feature>
<organism evidence="13">
    <name type="scientific">Schistocephalus solidus</name>
    <name type="common">Tapeworm</name>
    <dbReference type="NCBI Taxonomy" id="70667"/>
    <lineage>
        <taxon>Eukaryota</taxon>
        <taxon>Metazoa</taxon>
        <taxon>Spiralia</taxon>
        <taxon>Lophotrochozoa</taxon>
        <taxon>Platyhelminthes</taxon>
        <taxon>Cestoda</taxon>
        <taxon>Eucestoda</taxon>
        <taxon>Diphyllobothriidea</taxon>
        <taxon>Diphyllobothriidae</taxon>
        <taxon>Schistocephalus</taxon>
    </lineage>
</organism>
<dbReference type="PANTHER" id="PTHR43184:SF12">
    <property type="entry name" value="SUGAR PHOSPHATE EXCHANGER 3"/>
    <property type="match status" value="1"/>
</dbReference>
<keyword evidence="6 10" id="KW-1133">Transmembrane helix</keyword>
<dbReference type="WBParaSite" id="SSLN_0001179201-mRNA-1">
    <property type="protein sequence ID" value="SSLN_0001179201-mRNA-1"/>
    <property type="gene ID" value="SSLN_0001179201"/>
</dbReference>
<evidence type="ECO:0000256" key="1">
    <source>
        <dbReference type="ARBA" id="ARBA00004141"/>
    </source>
</evidence>
<sequence>MKLPSGYQWIRLKLLHNNKERLWTFHSILYNCVLSRHQAFILVLTFVVYALFHASRKPLSVVKTVFHKPCLPIHPYLDTADWSRLVGSLEYGFLFFYAVAMFPWVDLRLFLSAGMALSGLSTVMFATGWPAVITILSKWFGKGRRGLVMGIWNANTNTGNVVGSLLAGLFVNWQWGASFIVPGVVLLLASYFVFIFLVDQPYAQLQLSSHLSSVNYANSCVSAFQNVLAYAFTLFFSKLVSYTFLYWLPNFLASVSAGKVSAEKAAVLSTIFDIGGIVGGVLAGFLKFHQSLGLLSNSVFSLSRCSLNYSTDHFLINFQGLLFLCGLLVTGPCALITTAVSADLGTQPSLQGNSKALATVTAIIDGTGSFG</sequence>
<feature type="transmembrane region" description="Helical" evidence="10">
    <location>
        <begin position="267"/>
        <end position="286"/>
    </location>
</feature>
<feature type="transmembrane region" description="Helical" evidence="10">
    <location>
        <begin position="147"/>
        <end position="171"/>
    </location>
</feature>
<evidence type="ECO:0000256" key="10">
    <source>
        <dbReference type="SAM" id="Phobius"/>
    </source>
</evidence>